<name>A0A0P1BJ34_9BASI</name>
<evidence type="ECO:0000313" key="2">
    <source>
        <dbReference type="Proteomes" id="UP000054845"/>
    </source>
</evidence>
<accession>A0A0P1BJ34</accession>
<organism evidence="1 2">
    <name type="scientific">Ceraceosorus bombacis</name>
    <dbReference type="NCBI Taxonomy" id="401625"/>
    <lineage>
        <taxon>Eukaryota</taxon>
        <taxon>Fungi</taxon>
        <taxon>Dikarya</taxon>
        <taxon>Basidiomycota</taxon>
        <taxon>Ustilaginomycotina</taxon>
        <taxon>Exobasidiomycetes</taxon>
        <taxon>Ceraceosorales</taxon>
        <taxon>Ceraceosoraceae</taxon>
        <taxon>Ceraceosorus</taxon>
    </lineage>
</organism>
<protein>
    <submittedName>
        <fullName evidence="1">Uncharacterized protein</fullName>
    </submittedName>
</protein>
<dbReference type="EMBL" id="CCYA01000278">
    <property type="protein sequence ID" value="CEH16126.1"/>
    <property type="molecule type" value="Genomic_DNA"/>
</dbReference>
<sequence length="103" mass="11522">MGLQSRIKRWVFKSTKPAVEEKGPPGRTLLPRQQSLNVLQASLIKIVLRASTSLAERQSYSLKAQSSPHFLQPLRGQLAPSQHLATPLRKLKNLAQRSLLSSR</sequence>
<keyword evidence="2" id="KW-1185">Reference proteome</keyword>
<evidence type="ECO:0000313" key="1">
    <source>
        <dbReference type="EMBL" id="CEH16126.1"/>
    </source>
</evidence>
<dbReference type="Proteomes" id="UP000054845">
    <property type="component" value="Unassembled WGS sequence"/>
</dbReference>
<proteinExistence type="predicted"/>
<dbReference type="AlphaFoldDB" id="A0A0P1BJ34"/>
<reference evidence="2" key="1">
    <citation type="submission" date="2014-09" db="EMBL/GenBank/DDBJ databases">
        <authorList>
            <person name="Sharma Rahul"/>
            <person name="Thines Marco"/>
        </authorList>
    </citation>
    <scope>NUCLEOTIDE SEQUENCE [LARGE SCALE GENOMIC DNA]</scope>
</reference>